<keyword evidence="2" id="KW-1185">Reference proteome</keyword>
<dbReference type="SUPFAM" id="SSF51206">
    <property type="entry name" value="cAMP-binding domain-like"/>
    <property type="match status" value="1"/>
</dbReference>
<comment type="caution">
    <text evidence="1">The sequence shown here is derived from an EMBL/GenBank/DDBJ whole genome shotgun (WGS) entry which is preliminary data.</text>
</comment>
<dbReference type="Proteomes" id="UP001244640">
    <property type="component" value="Unassembled WGS sequence"/>
</dbReference>
<proteinExistence type="predicted"/>
<evidence type="ECO:0000313" key="2">
    <source>
        <dbReference type="Proteomes" id="UP001244640"/>
    </source>
</evidence>
<evidence type="ECO:0008006" key="3">
    <source>
        <dbReference type="Google" id="ProtNLM"/>
    </source>
</evidence>
<organism evidence="1 2">
    <name type="scientific">Sphingobacterium zeae</name>
    <dbReference type="NCBI Taxonomy" id="1776859"/>
    <lineage>
        <taxon>Bacteria</taxon>
        <taxon>Pseudomonadati</taxon>
        <taxon>Bacteroidota</taxon>
        <taxon>Sphingobacteriia</taxon>
        <taxon>Sphingobacteriales</taxon>
        <taxon>Sphingobacteriaceae</taxon>
        <taxon>Sphingobacterium</taxon>
    </lineage>
</organism>
<sequence>MRRNKHAQLDLFFKDILPHWREDIPELSSLLEAEKFVKGEHLVNDWGDLYLITEGIFGKYEKTCPVRYALAGESLMIPNQKHNYRFVALSDCQTFRTSFRQLEAINAYNPKVFYLYAHLKDKQLGYLDYRHKLLSLHNQDKYDFVFDHYPELLAYITQKELAQFMGISMELLRRMMRDRAY</sequence>
<dbReference type="Gene3D" id="2.60.120.10">
    <property type="entry name" value="Jelly Rolls"/>
    <property type="match status" value="1"/>
</dbReference>
<gene>
    <name evidence="1" type="ORF">QE382_003161</name>
</gene>
<accession>A0ABU0U890</accession>
<evidence type="ECO:0000313" key="1">
    <source>
        <dbReference type="EMBL" id="MDQ1151177.1"/>
    </source>
</evidence>
<protein>
    <recommendedName>
        <fullName evidence="3">Crp/Fnr family transcriptional regulator</fullName>
    </recommendedName>
</protein>
<dbReference type="RefSeq" id="WP_307186695.1">
    <property type="nucleotide sequence ID" value="NZ_JAUTBA010000001.1"/>
</dbReference>
<dbReference type="InterPro" id="IPR014710">
    <property type="entry name" value="RmlC-like_jellyroll"/>
</dbReference>
<reference evidence="1 2" key="1">
    <citation type="submission" date="2023-07" db="EMBL/GenBank/DDBJ databases">
        <title>Functional and genomic diversity of the sorghum phyllosphere microbiome.</title>
        <authorList>
            <person name="Shade A."/>
        </authorList>
    </citation>
    <scope>NUCLEOTIDE SEQUENCE [LARGE SCALE GENOMIC DNA]</scope>
    <source>
        <strain evidence="1 2">SORGH_AS_0892</strain>
    </source>
</reference>
<dbReference type="EMBL" id="JAUTBA010000001">
    <property type="protein sequence ID" value="MDQ1151177.1"/>
    <property type="molecule type" value="Genomic_DNA"/>
</dbReference>
<name>A0ABU0U890_9SPHI</name>
<dbReference type="InterPro" id="IPR018490">
    <property type="entry name" value="cNMP-bd_dom_sf"/>
</dbReference>